<dbReference type="KEGG" id="mcui:G8O30_09305"/>
<reference evidence="4 5" key="1">
    <citation type="submission" date="2019-07" db="EMBL/GenBank/DDBJ databases">
        <title>Genome sequence of 2 isolates from Red Sea Mangroves.</title>
        <authorList>
            <person name="Sefrji F."/>
            <person name="Michoud G."/>
            <person name="Merlino G."/>
            <person name="Daffonchio D."/>
        </authorList>
    </citation>
    <scope>NUCLEOTIDE SEQUENCE [LARGE SCALE GENOMIC DNA]</scope>
    <source>
        <strain evidence="4 5">R1DC41</strain>
    </source>
</reference>
<dbReference type="SMART" id="SM00909">
    <property type="entry name" value="Germane"/>
    <property type="match status" value="2"/>
</dbReference>
<keyword evidence="2" id="KW-0732">Signal</keyword>
<name>A0A7S8HFP9_9BACI</name>
<feature type="domain" description="GerMN" evidence="3">
    <location>
        <begin position="95"/>
        <end position="184"/>
    </location>
</feature>
<sequence>MSKKRQVAVVSVLASSVYLAGCGLFESNEAIDPPQTVSYLEDGEAVETTGEEANPTSSISTEAPEGSVRTDLFLISADGYVVPQSFDLPEGENAAQQALDYLVDGGPITNLLPNGYRAVLPADTEVTVKMDGETAVVDFSNEFATYAPEDEQHILQSITWTLTQFDGVKNVKLSLNGEELTEMPVDGTPIAANGTSRGMGINLLASDLVDITNTKPVVVYYLTQTAGGYDYVPVTTRISSESTNASTEIVQELIEGPAFTSSLVSDFMPGVALVSEPTIADGTLTLNFNEGILMNMEDRIVSSHTLNALTLSLTEQPGIERITIQVNGEMVEATDDGTSLISPVTRPENVNTGSY</sequence>
<evidence type="ECO:0000259" key="3">
    <source>
        <dbReference type="SMART" id="SM00909"/>
    </source>
</evidence>
<feature type="region of interest" description="Disordered" evidence="1">
    <location>
        <begin position="336"/>
        <end position="355"/>
    </location>
</feature>
<evidence type="ECO:0000313" key="5">
    <source>
        <dbReference type="Proteomes" id="UP000593626"/>
    </source>
</evidence>
<gene>
    <name evidence="4" type="ORF">G8O30_09305</name>
</gene>
<dbReference type="InterPro" id="IPR019606">
    <property type="entry name" value="GerMN"/>
</dbReference>
<accession>A0A7S8HFP9</accession>
<dbReference type="Pfam" id="PF10646">
    <property type="entry name" value="Germane"/>
    <property type="match status" value="2"/>
</dbReference>
<feature type="domain" description="GerMN" evidence="3">
    <location>
        <begin position="246"/>
        <end position="335"/>
    </location>
</feature>
<feature type="chain" id="PRO_5039130418" evidence="2">
    <location>
        <begin position="21"/>
        <end position="355"/>
    </location>
</feature>
<proteinExistence type="predicted"/>
<dbReference type="AlphaFoldDB" id="A0A7S8HFP9"/>
<dbReference type="EMBL" id="CP049742">
    <property type="protein sequence ID" value="QPC47149.1"/>
    <property type="molecule type" value="Genomic_DNA"/>
</dbReference>
<dbReference type="RefSeq" id="WP_239671816.1">
    <property type="nucleotide sequence ID" value="NZ_CP049742.1"/>
</dbReference>
<evidence type="ECO:0000256" key="2">
    <source>
        <dbReference type="SAM" id="SignalP"/>
    </source>
</evidence>
<keyword evidence="5" id="KW-1185">Reference proteome</keyword>
<evidence type="ECO:0000313" key="4">
    <source>
        <dbReference type="EMBL" id="QPC47149.1"/>
    </source>
</evidence>
<evidence type="ECO:0000256" key="1">
    <source>
        <dbReference type="SAM" id="MobiDB-lite"/>
    </source>
</evidence>
<dbReference type="Proteomes" id="UP000593626">
    <property type="component" value="Chromosome"/>
</dbReference>
<feature type="signal peptide" evidence="2">
    <location>
        <begin position="1"/>
        <end position="20"/>
    </location>
</feature>
<organism evidence="4 5">
    <name type="scientific">Mangrovibacillus cuniculi</name>
    <dbReference type="NCBI Taxonomy" id="2593652"/>
    <lineage>
        <taxon>Bacteria</taxon>
        <taxon>Bacillati</taxon>
        <taxon>Bacillota</taxon>
        <taxon>Bacilli</taxon>
        <taxon>Bacillales</taxon>
        <taxon>Bacillaceae</taxon>
        <taxon>Mangrovibacillus</taxon>
    </lineage>
</organism>
<protein>
    <submittedName>
        <fullName evidence="4">Sporulation protein</fullName>
    </submittedName>
</protein>